<accession>A0A2H1CV20</accession>
<organism evidence="1 2">
    <name type="scientific">Fasciola hepatica</name>
    <name type="common">Liver fluke</name>
    <dbReference type="NCBI Taxonomy" id="6192"/>
    <lineage>
        <taxon>Eukaryota</taxon>
        <taxon>Metazoa</taxon>
        <taxon>Spiralia</taxon>
        <taxon>Lophotrochozoa</taxon>
        <taxon>Platyhelminthes</taxon>
        <taxon>Trematoda</taxon>
        <taxon>Digenea</taxon>
        <taxon>Plagiorchiida</taxon>
        <taxon>Echinostomata</taxon>
        <taxon>Echinostomatoidea</taxon>
        <taxon>Fasciolidae</taxon>
        <taxon>Fasciola</taxon>
    </lineage>
</organism>
<dbReference type="Proteomes" id="UP000230066">
    <property type="component" value="Unassembled WGS sequence"/>
</dbReference>
<gene>
    <name evidence="1" type="ORF">D915_000758</name>
</gene>
<reference evidence="1" key="1">
    <citation type="submission" date="2019-03" db="EMBL/GenBank/DDBJ databases">
        <title>Improved annotation for the trematode Fasciola hepatica.</title>
        <authorList>
            <person name="Choi Y.-J."/>
            <person name="Martin J."/>
            <person name="Mitreva M."/>
        </authorList>
    </citation>
    <scope>NUCLEOTIDE SEQUENCE [LARGE SCALE GENOMIC DNA]</scope>
</reference>
<proteinExistence type="predicted"/>
<evidence type="ECO:0000313" key="2">
    <source>
        <dbReference type="Proteomes" id="UP000230066"/>
    </source>
</evidence>
<keyword evidence="2" id="KW-1185">Reference proteome</keyword>
<name>A0A2H1CV20_FASHE</name>
<evidence type="ECO:0000313" key="1">
    <source>
        <dbReference type="EMBL" id="THD28412.1"/>
    </source>
</evidence>
<sequence>MRTGTIVLLTSLLILGSIEGILASKSKKHPTATECNSKIDKIAFKCYEKGLKHRKCGTPKSKTTALYSTLCKTCIGCVRKAQECMLKELKKSSMSKCPQAQQSVIHLNRELKSH</sequence>
<protein>
    <submittedName>
        <fullName evidence="1">Uncharacterized protein</fullName>
    </submittedName>
</protein>
<dbReference type="EMBL" id="JXXN02000158">
    <property type="protein sequence ID" value="THD28412.1"/>
    <property type="molecule type" value="Genomic_DNA"/>
</dbReference>
<dbReference type="AlphaFoldDB" id="A0A2H1CV20"/>
<comment type="caution">
    <text evidence="1">The sequence shown here is derived from an EMBL/GenBank/DDBJ whole genome shotgun (WGS) entry which is preliminary data.</text>
</comment>